<gene>
    <name evidence="2" type="ORF">DGAL_LOCUS6771</name>
</gene>
<name>A0A8J2RN52_9CRUS</name>
<feature type="transmembrane region" description="Helical" evidence="1">
    <location>
        <begin position="413"/>
        <end position="433"/>
    </location>
</feature>
<sequence length="656" mass="74523">MSQASTHFQMEIGYVTNRVDLKLIFKHPLVSCLKQPTPQKLWQWQFSVYFHTRKENMITKSYFTVIIMIIGITCVGFAYETFEALCTTMLDLSTMNWNSEVPTFCNTTTKQYLLKMDEACFTFHNMNNKYTTQELEIWGQSSKCQECALWKFASVKSGNTAVLTVNTTYPTLFQVKQNEISVCNFSQHFGEFGQYSMNASIEECGEMELNTLPANIYLPLLWASVCIFFVLIMWGLKCIMQERYTPCYISNWFCSSNTTEASLLITETSSQQANQIRYRIRCLDTFRGLTIILMIIDIGSLNIRPGMELQLPIFVWILGASCVLSLNSQLRRALSKQRILYSTVRRAVAMLIIGLVLNSLSNNNIKTFRIPGVLQRLSFVYLIVALTELTGFDPEDNQRYAWFAPIRDIVCAWRQWIIVTVFVSTHVLVTFLLPVPGCPLGYTGAGGLEKNGLYRNCTGGAARLVDVSLFGNDHIYQRPTPRVIYDTTLAFDPEGALGGLTCVLCAYFGAEAAKVLLVFPANKQRIVRWMLWALVTGLFGGILCDFKINDGPIPINKNLWSLSYVLVTSSIAFFLLTILYVFIDVLSWWSGAPFRYAGMNALLLYIGHVFARPLLPFSWQPLASTHTAHLSMNLTAAAVWILVAFILYRKRFFFTL</sequence>
<evidence type="ECO:0000313" key="2">
    <source>
        <dbReference type="EMBL" id="CAH0104059.1"/>
    </source>
</evidence>
<proteinExistence type="predicted"/>
<accession>A0A8J2RN52</accession>
<dbReference type="AlphaFoldDB" id="A0A8J2RN52"/>
<feature type="transmembrane region" description="Helical" evidence="1">
    <location>
        <begin position="216"/>
        <end position="236"/>
    </location>
</feature>
<keyword evidence="1" id="KW-0812">Transmembrane</keyword>
<feature type="transmembrane region" description="Helical" evidence="1">
    <location>
        <begin position="496"/>
        <end position="517"/>
    </location>
</feature>
<reference evidence="2" key="1">
    <citation type="submission" date="2021-11" db="EMBL/GenBank/DDBJ databases">
        <authorList>
            <person name="Schell T."/>
        </authorList>
    </citation>
    <scope>NUCLEOTIDE SEQUENCE</scope>
    <source>
        <strain evidence="2">M5</strain>
    </source>
</reference>
<feature type="transmembrane region" description="Helical" evidence="1">
    <location>
        <begin position="309"/>
        <end position="327"/>
    </location>
</feature>
<feature type="transmembrane region" description="Helical" evidence="1">
    <location>
        <begin position="627"/>
        <end position="648"/>
    </location>
</feature>
<feature type="transmembrane region" description="Helical" evidence="1">
    <location>
        <begin position="285"/>
        <end position="303"/>
    </location>
</feature>
<dbReference type="Proteomes" id="UP000789390">
    <property type="component" value="Unassembled WGS sequence"/>
</dbReference>
<dbReference type="EMBL" id="CAKKLH010000124">
    <property type="protein sequence ID" value="CAH0104059.1"/>
    <property type="molecule type" value="Genomic_DNA"/>
</dbReference>
<comment type="caution">
    <text evidence="2">The sequence shown here is derived from an EMBL/GenBank/DDBJ whole genome shotgun (WGS) entry which is preliminary data.</text>
</comment>
<feature type="transmembrane region" description="Helical" evidence="1">
    <location>
        <begin position="594"/>
        <end position="615"/>
    </location>
</feature>
<evidence type="ECO:0000256" key="1">
    <source>
        <dbReference type="SAM" id="Phobius"/>
    </source>
</evidence>
<keyword evidence="1" id="KW-0472">Membrane</keyword>
<feature type="transmembrane region" description="Helical" evidence="1">
    <location>
        <begin position="560"/>
        <end position="582"/>
    </location>
</feature>
<feature type="transmembrane region" description="Helical" evidence="1">
    <location>
        <begin position="61"/>
        <end position="79"/>
    </location>
</feature>
<keyword evidence="1" id="KW-1133">Transmembrane helix</keyword>
<evidence type="ECO:0008006" key="4">
    <source>
        <dbReference type="Google" id="ProtNLM"/>
    </source>
</evidence>
<feature type="transmembrane region" description="Helical" evidence="1">
    <location>
        <begin position="529"/>
        <end position="548"/>
    </location>
</feature>
<evidence type="ECO:0000313" key="3">
    <source>
        <dbReference type="Proteomes" id="UP000789390"/>
    </source>
</evidence>
<dbReference type="PANTHER" id="PTHR31061:SF24">
    <property type="entry name" value="LD22376P"/>
    <property type="match status" value="1"/>
</dbReference>
<keyword evidence="3" id="KW-1185">Reference proteome</keyword>
<organism evidence="2 3">
    <name type="scientific">Daphnia galeata</name>
    <dbReference type="NCBI Taxonomy" id="27404"/>
    <lineage>
        <taxon>Eukaryota</taxon>
        <taxon>Metazoa</taxon>
        <taxon>Ecdysozoa</taxon>
        <taxon>Arthropoda</taxon>
        <taxon>Crustacea</taxon>
        <taxon>Branchiopoda</taxon>
        <taxon>Diplostraca</taxon>
        <taxon>Cladocera</taxon>
        <taxon>Anomopoda</taxon>
        <taxon>Daphniidae</taxon>
        <taxon>Daphnia</taxon>
    </lineage>
</organism>
<protein>
    <recommendedName>
        <fullName evidence="4">Heparan-alpha-glucosaminide N-acetyltransferase</fullName>
    </recommendedName>
</protein>
<dbReference type="OrthoDB" id="2149840at2759"/>
<dbReference type="PANTHER" id="PTHR31061">
    <property type="entry name" value="LD22376P"/>
    <property type="match status" value="1"/>
</dbReference>